<name>A0A7H8QL61_TALRU</name>
<reference evidence="4" key="1">
    <citation type="submission" date="2020-06" db="EMBL/GenBank/DDBJ databases">
        <title>A chromosome-scale genome assembly of Talaromyces rugulosus W13939.</title>
        <authorList>
            <person name="Wang B."/>
            <person name="Guo L."/>
            <person name="Ye K."/>
            <person name="Wang L."/>
        </authorList>
    </citation>
    <scope>NUCLEOTIDE SEQUENCE [LARGE SCALE GENOMIC DNA]</scope>
    <source>
        <strain evidence="4">W13939</strain>
    </source>
</reference>
<feature type="region of interest" description="Disordered" evidence="1">
    <location>
        <begin position="384"/>
        <end position="403"/>
    </location>
</feature>
<evidence type="ECO:0000313" key="3">
    <source>
        <dbReference type="EMBL" id="QKX54502.1"/>
    </source>
</evidence>
<keyword evidence="2" id="KW-1133">Transmembrane helix</keyword>
<feature type="transmembrane region" description="Helical" evidence="2">
    <location>
        <begin position="425"/>
        <end position="444"/>
    </location>
</feature>
<keyword evidence="4" id="KW-1185">Reference proteome</keyword>
<organism evidence="3 4">
    <name type="scientific">Talaromyces rugulosus</name>
    <name type="common">Penicillium rugulosum</name>
    <dbReference type="NCBI Taxonomy" id="121627"/>
    <lineage>
        <taxon>Eukaryota</taxon>
        <taxon>Fungi</taxon>
        <taxon>Dikarya</taxon>
        <taxon>Ascomycota</taxon>
        <taxon>Pezizomycotina</taxon>
        <taxon>Eurotiomycetes</taxon>
        <taxon>Eurotiomycetidae</taxon>
        <taxon>Eurotiales</taxon>
        <taxon>Trichocomaceae</taxon>
        <taxon>Talaromyces</taxon>
        <taxon>Talaromyces sect. Islandici</taxon>
    </lineage>
</organism>
<evidence type="ECO:0000313" key="4">
    <source>
        <dbReference type="Proteomes" id="UP000509510"/>
    </source>
</evidence>
<dbReference type="Proteomes" id="UP000509510">
    <property type="component" value="Chromosome I"/>
</dbReference>
<evidence type="ECO:0008006" key="5">
    <source>
        <dbReference type="Google" id="ProtNLM"/>
    </source>
</evidence>
<dbReference type="RefSeq" id="XP_035340681.1">
    <property type="nucleotide sequence ID" value="XM_035484788.1"/>
</dbReference>
<keyword evidence="2" id="KW-0472">Membrane</keyword>
<evidence type="ECO:0000256" key="1">
    <source>
        <dbReference type="SAM" id="MobiDB-lite"/>
    </source>
</evidence>
<accession>A0A7H8QL61</accession>
<dbReference type="AlphaFoldDB" id="A0A7H8QL61"/>
<gene>
    <name evidence="3" type="ORF">TRUGW13939_01589</name>
</gene>
<protein>
    <recommendedName>
        <fullName evidence="5">Transcription factor domain-containing protein</fullName>
    </recommendedName>
</protein>
<keyword evidence="2" id="KW-0812">Transmembrane</keyword>
<dbReference type="EMBL" id="CP055898">
    <property type="protein sequence ID" value="QKX54502.1"/>
    <property type="molecule type" value="Genomic_DNA"/>
</dbReference>
<sequence>MTQTHFDHEMDVVSGDLWTGQRNPGRLDGQHDQDVDDQRLLPAFKAALLSQHQSRCTDYLASAPPELLRTLTSPSNSRPSFPTSYFESVAQPPLNEEVERLSRLYLANVHTQLHFLNGISADSVSLTEQCLSLAAAALGSISIGDTVNGAWLCRLSARSMFAGLALDNRRARNHHVILAGLIQQTVAAMIHNTDTWRHTNITRGFPNGMMKRLYSSDNRQEITHGRSLITYALLIDTVRSLHFGVPASIARSLADVPCFPQNGSFSQLLSTTIFGSSRAQWLPYSEEDALLLLLLIFSEEQVWRTMMFNDSHQACFSGDSASANSVGHLKSIQRTLRRWKAEYMDQASPELKAFYHFCEMYLLFKNLESLPDVAGYRRKQKKSRKDLQGLTHTTATTSDDENERTQASHHAWLLLEHISARSTPAAVWLPVILYMAALVVWYDICSRQGSRSHGSMMVLHLFVKELRGMHWPCCLDMATNLEQLASQTGNV</sequence>
<dbReference type="GeneID" id="55989099"/>
<dbReference type="KEGG" id="trg:TRUGW13939_01589"/>
<proteinExistence type="predicted"/>
<evidence type="ECO:0000256" key="2">
    <source>
        <dbReference type="SAM" id="Phobius"/>
    </source>
</evidence>
<dbReference type="OrthoDB" id="4109707at2759"/>